<feature type="domain" description="HTH cro/C1-type" evidence="1">
    <location>
        <begin position="10"/>
        <end position="65"/>
    </location>
</feature>
<dbReference type="Pfam" id="PF01381">
    <property type="entry name" value="HTH_3"/>
    <property type="match status" value="1"/>
</dbReference>
<dbReference type="CDD" id="cd00093">
    <property type="entry name" value="HTH_XRE"/>
    <property type="match status" value="1"/>
</dbReference>
<sequence length="67" mass="7585">MKDLKPNITVREIRAREKMNQKEFGKTLGVSAQTIGSWEKNVYSISPENLVKLCLTYHVSSFDLLGA</sequence>
<evidence type="ECO:0000259" key="1">
    <source>
        <dbReference type="PROSITE" id="PS50943"/>
    </source>
</evidence>
<dbReference type="Gene3D" id="1.10.260.40">
    <property type="entry name" value="lambda repressor-like DNA-binding domains"/>
    <property type="match status" value="1"/>
</dbReference>
<dbReference type="PROSITE" id="PS50943">
    <property type="entry name" value="HTH_CROC1"/>
    <property type="match status" value="1"/>
</dbReference>
<accession>A0A239R895</accession>
<dbReference type="GO" id="GO:0003677">
    <property type="term" value="F:DNA binding"/>
    <property type="evidence" value="ECO:0007669"/>
    <property type="project" value="UniProtKB-KW"/>
</dbReference>
<protein>
    <submittedName>
        <fullName evidence="2">DNA-binding transcriptional regulator, XRE-family HTH domain</fullName>
    </submittedName>
</protein>
<dbReference type="SUPFAM" id="SSF47413">
    <property type="entry name" value="lambda repressor-like DNA-binding domains"/>
    <property type="match status" value="1"/>
</dbReference>
<dbReference type="InterPro" id="IPR001387">
    <property type="entry name" value="Cro/C1-type_HTH"/>
</dbReference>
<dbReference type="EMBL" id="FZRA01000001">
    <property type="protein sequence ID" value="SNU06640.1"/>
    <property type="molecule type" value="Genomic_DNA"/>
</dbReference>
<gene>
    <name evidence="2" type="ORF">SAMN05216470_0609</name>
</gene>
<dbReference type="AlphaFoldDB" id="A0A239R895"/>
<proteinExistence type="predicted"/>
<evidence type="ECO:0000313" key="3">
    <source>
        <dbReference type="Proteomes" id="UP000214649"/>
    </source>
</evidence>
<dbReference type="SMART" id="SM00530">
    <property type="entry name" value="HTH_XRE"/>
    <property type="match status" value="1"/>
</dbReference>
<organism evidence="2 3">
    <name type="scientific">Streptococcus equinus</name>
    <name type="common">Streptococcus bovis</name>
    <dbReference type="NCBI Taxonomy" id="1335"/>
    <lineage>
        <taxon>Bacteria</taxon>
        <taxon>Bacillati</taxon>
        <taxon>Bacillota</taxon>
        <taxon>Bacilli</taxon>
        <taxon>Lactobacillales</taxon>
        <taxon>Streptococcaceae</taxon>
        <taxon>Streptococcus</taxon>
    </lineage>
</organism>
<dbReference type="RefSeq" id="WP_094140330.1">
    <property type="nucleotide sequence ID" value="NZ_FZRA01000001.1"/>
</dbReference>
<dbReference type="Proteomes" id="UP000214649">
    <property type="component" value="Unassembled WGS sequence"/>
</dbReference>
<evidence type="ECO:0000313" key="2">
    <source>
        <dbReference type="EMBL" id="SNU06640.1"/>
    </source>
</evidence>
<dbReference type="InterPro" id="IPR010982">
    <property type="entry name" value="Lambda_DNA-bd_dom_sf"/>
</dbReference>
<keyword evidence="2" id="KW-0238">DNA-binding</keyword>
<name>A0A239R895_STREI</name>
<reference evidence="2 3" key="1">
    <citation type="submission" date="2017-07" db="EMBL/GenBank/DDBJ databases">
        <authorList>
            <person name="Sun Z.S."/>
            <person name="Albrecht U."/>
            <person name="Echele G."/>
            <person name="Lee C.C."/>
        </authorList>
    </citation>
    <scope>NUCLEOTIDE SEQUENCE [LARGE SCALE GENOMIC DNA]</scope>
    <source>
        <strain evidence="2 3">AR3</strain>
    </source>
</reference>